<gene>
    <name evidence="2" type="ORF">J2Z42_000498</name>
</gene>
<dbReference type="Pfam" id="PF01814">
    <property type="entry name" value="Hemerythrin"/>
    <property type="match status" value="1"/>
</dbReference>
<evidence type="ECO:0000259" key="1">
    <source>
        <dbReference type="Pfam" id="PF01814"/>
    </source>
</evidence>
<organism evidence="2 3">
    <name type="scientific">Clostridium algifaecis</name>
    <dbReference type="NCBI Taxonomy" id="1472040"/>
    <lineage>
        <taxon>Bacteria</taxon>
        <taxon>Bacillati</taxon>
        <taxon>Bacillota</taxon>
        <taxon>Clostridia</taxon>
        <taxon>Eubacteriales</taxon>
        <taxon>Clostridiaceae</taxon>
        <taxon>Clostridium</taxon>
    </lineage>
</organism>
<evidence type="ECO:0000313" key="3">
    <source>
        <dbReference type="Proteomes" id="UP001519307"/>
    </source>
</evidence>
<sequence length="134" mass="15947">MDVKNLKRQHSEIMHLATYILNNIEKSTVEQNVHEIVKSINTITGKLKIHLLNEDKYLYPQLLKSSNIELNTFGKKYYEEMKKVTEVYENYKLKYNTVSKIEQNVSNFNKDTKQVFKLLSNRVDKEEKELYSLL</sequence>
<dbReference type="Proteomes" id="UP001519307">
    <property type="component" value="Unassembled WGS sequence"/>
</dbReference>
<reference evidence="2 3" key="1">
    <citation type="submission" date="2021-03" db="EMBL/GenBank/DDBJ databases">
        <title>Genomic Encyclopedia of Type Strains, Phase IV (KMG-IV): sequencing the most valuable type-strain genomes for metagenomic binning, comparative biology and taxonomic classification.</title>
        <authorList>
            <person name="Goeker M."/>
        </authorList>
    </citation>
    <scope>NUCLEOTIDE SEQUENCE [LARGE SCALE GENOMIC DNA]</scope>
    <source>
        <strain evidence="2 3">DSM 28783</strain>
    </source>
</reference>
<keyword evidence="2" id="KW-0456">Lyase</keyword>
<dbReference type="RefSeq" id="WP_209700758.1">
    <property type="nucleotide sequence ID" value="NZ_JAGGLM010000001.1"/>
</dbReference>
<comment type="caution">
    <text evidence="2">The sequence shown here is derived from an EMBL/GenBank/DDBJ whole genome shotgun (WGS) entry which is preliminary data.</text>
</comment>
<dbReference type="InterPro" id="IPR012312">
    <property type="entry name" value="Hemerythrin-like"/>
</dbReference>
<proteinExistence type="predicted"/>
<name>A0ABS4KP65_9CLOT</name>
<protein>
    <submittedName>
        <fullName evidence="2">Pyruvate-formate lyase-activating enzyme</fullName>
    </submittedName>
</protein>
<keyword evidence="3" id="KW-1185">Reference proteome</keyword>
<accession>A0ABS4KP65</accession>
<evidence type="ECO:0000313" key="2">
    <source>
        <dbReference type="EMBL" id="MBP2031833.1"/>
    </source>
</evidence>
<dbReference type="EMBL" id="JAGGLM010000001">
    <property type="protein sequence ID" value="MBP2031833.1"/>
    <property type="molecule type" value="Genomic_DNA"/>
</dbReference>
<dbReference type="GO" id="GO:0016829">
    <property type="term" value="F:lyase activity"/>
    <property type="evidence" value="ECO:0007669"/>
    <property type="project" value="UniProtKB-KW"/>
</dbReference>
<feature type="domain" description="Hemerythrin-like" evidence="1">
    <location>
        <begin position="3"/>
        <end position="134"/>
    </location>
</feature>
<keyword evidence="2" id="KW-0670">Pyruvate</keyword>